<proteinExistence type="predicted"/>
<dbReference type="Gramene" id="evm.model.ctgX72.2">
    <property type="protein sequence ID" value="cds.evm.model.ctgX72.2"/>
    <property type="gene ID" value="evm.TU.ctgX72.2"/>
</dbReference>
<dbReference type="Proteomes" id="UP000596661">
    <property type="component" value="Unassembled WGS sequence"/>
</dbReference>
<accession>A0A803QSP3</accession>
<dbReference type="AlphaFoldDB" id="A0A803QSP3"/>
<evidence type="ECO:0000313" key="1">
    <source>
        <dbReference type="EnsemblPlants" id="cds.evm.model.ctgX72.2"/>
    </source>
</evidence>
<sequence length="54" mass="5842">SFTLGTFPLADLQSSSLNIATTTRCAAVTARELHRVLRPWRPPIMGASTCPDGR</sequence>
<keyword evidence="2" id="KW-1185">Reference proteome</keyword>
<reference evidence="1" key="1">
    <citation type="submission" date="2021-03" db="UniProtKB">
        <authorList>
            <consortium name="EnsemblPlants"/>
        </authorList>
    </citation>
    <scope>IDENTIFICATION</scope>
</reference>
<organism evidence="1 2">
    <name type="scientific">Cannabis sativa</name>
    <name type="common">Hemp</name>
    <name type="synonym">Marijuana</name>
    <dbReference type="NCBI Taxonomy" id="3483"/>
    <lineage>
        <taxon>Eukaryota</taxon>
        <taxon>Viridiplantae</taxon>
        <taxon>Streptophyta</taxon>
        <taxon>Embryophyta</taxon>
        <taxon>Tracheophyta</taxon>
        <taxon>Spermatophyta</taxon>
        <taxon>Magnoliopsida</taxon>
        <taxon>eudicotyledons</taxon>
        <taxon>Gunneridae</taxon>
        <taxon>Pentapetalae</taxon>
        <taxon>rosids</taxon>
        <taxon>fabids</taxon>
        <taxon>Rosales</taxon>
        <taxon>Cannabaceae</taxon>
        <taxon>Cannabis</taxon>
    </lineage>
</organism>
<name>A0A803QSP3_CANSA</name>
<dbReference type="EnsemblPlants" id="evm.model.ctgX72.2">
    <property type="protein sequence ID" value="cds.evm.model.ctgX72.2"/>
    <property type="gene ID" value="evm.TU.ctgX72.2"/>
</dbReference>
<protein>
    <submittedName>
        <fullName evidence="1">Uncharacterized protein</fullName>
    </submittedName>
</protein>
<evidence type="ECO:0000313" key="2">
    <source>
        <dbReference type="Proteomes" id="UP000596661"/>
    </source>
</evidence>